<organism evidence="2 3">
    <name type="scientific">Periplaneta americana</name>
    <name type="common">American cockroach</name>
    <name type="synonym">Blatta americana</name>
    <dbReference type="NCBI Taxonomy" id="6978"/>
    <lineage>
        <taxon>Eukaryota</taxon>
        <taxon>Metazoa</taxon>
        <taxon>Ecdysozoa</taxon>
        <taxon>Arthropoda</taxon>
        <taxon>Hexapoda</taxon>
        <taxon>Insecta</taxon>
        <taxon>Pterygota</taxon>
        <taxon>Neoptera</taxon>
        <taxon>Polyneoptera</taxon>
        <taxon>Dictyoptera</taxon>
        <taxon>Blattodea</taxon>
        <taxon>Blattoidea</taxon>
        <taxon>Blattidae</taxon>
        <taxon>Blattinae</taxon>
        <taxon>Periplaneta</taxon>
    </lineage>
</organism>
<evidence type="ECO:0000313" key="3">
    <source>
        <dbReference type="Proteomes" id="UP001148838"/>
    </source>
</evidence>
<accession>A0ABQ8TX95</accession>
<name>A0ABQ8TX95_PERAM</name>
<evidence type="ECO:0000256" key="1">
    <source>
        <dbReference type="SAM" id="MobiDB-lite"/>
    </source>
</evidence>
<reference evidence="2 3" key="1">
    <citation type="journal article" date="2022" name="Allergy">
        <title>Genome assembly and annotation of Periplaneta americana reveal a comprehensive cockroach allergen profile.</title>
        <authorList>
            <person name="Wang L."/>
            <person name="Xiong Q."/>
            <person name="Saelim N."/>
            <person name="Wang L."/>
            <person name="Nong W."/>
            <person name="Wan A.T."/>
            <person name="Shi M."/>
            <person name="Liu X."/>
            <person name="Cao Q."/>
            <person name="Hui J.H.L."/>
            <person name="Sookrung N."/>
            <person name="Leung T.F."/>
            <person name="Tungtrongchitr A."/>
            <person name="Tsui S.K.W."/>
        </authorList>
    </citation>
    <scope>NUCLEOTIDE SEQUENCE [LARGE SCALE GENOMIC DNA]</scope>
    <source>
        <strain evidence="2">PWHHKU_190912</strain>
    </source>
</reference>
<proteinExistence type="predicted"/>
<dbReference type="Proteomes" id="UP001148838">
    <property type="component" value="Unassembled WGS sequence"/>
</dbReference>
<feature type="compositionally biased region" description="Polar residues" evidence="1">
    <location>
        <begin position="206"/>
        <end position="221"/>
    </location>
</feature>
<sequence length="272" mass="30278">MAGLCEGGNEPPGFLKAIYKSSVIPEGIDARKTAKKELVGSLAEKKLPIEDALEGMVNGRRVRKFDKQIKGMMETVRQACCRLRNTYGWKLQWEGAVMGKRRGVFRKLVAFVCALRGGRHGKVRCGSVSSIKSSVFSISPVEVVLTCDGAASYDGEDDTEPETTVSIAGTATSRGEIRFPSSPRRQSVMLEWRRADIITHPREDTTSGGDSDNHTINNLPSNEKPPPVRELENLSENYMEWKGITVFVLGLPLYGERIRKKKEMTLDPWFLD</sequence>
<feature type="region of interest" description="Disordered" evidence="1">
    <location>
        <begin position="199"/>
        <end position="229"/>
    </location>
</feature>
<protein>
    <submittedName>
        <fullName evidence="2">Uncharacterized protein</fullName>
    </submittedName>
</protein>
<comment type="caution">
    <text evidence="2">The sequence shown here is derived from an EMBL/GenBank/DDBJ whole genome shotgun (WGS) entry which is preliminary data.</text>
</comment>
<evidence type="ECO:0000313" key="2">
    <source>
        <dbReference type="EMBL" id="KAJ4451315.1"/>
    </source>
</evidence>
<gene>
    <name evidence="2" type="ORF">ANN_02776</name>
</gene>
<keyword evidence="3" id="KW-1185">Reference proteome</keyword>
<dbReference type="EMBL" id="JAJSOF020000001">
    <property type="protein sequence ID" value="KAJ4451315.1"/>
    <property type="molecule type" value="Genomic_DNA"/>
</dbReference>